<dbReference type="InterPro" id="IPR058721">
    <property type="entry name" value="NTF2_3"/>
</dbReference>
<organism evidence="2 3">
    <name type="scientific">Caenorhabditis remanei</name>
    <name type="common">Caenorhabditis vulgaris</name>
    <dbReference type="NCBI Taxonomy" id="31234"/>
    <lineage>
        <taxon>Eukaryota</taxon>
        <taxon>Metazoa</taxon>
        <taxon>Ecdysozoa</taxon>
        <taxon>Nematoda</taxon>
        <taxon>Chromadorea</taxon>
        <taxon>Rhabditida</taxon>
        <taxon>Rhabditina</taxon>
        <taxon>Rhabditomorpha</taxon>
        <taxon>Rhabditoidea</taxon>
        <taxon>Rhabditidae</taxon>
        <taxon>Peloderinae</taxon>
        <taxon>Caenorhabditis</taxon>
    </lineage>
</organism>
<evidence type="ECO:0000313" key="3">
    <source>
        <dbReference type="Proteomes" id="UP000483820"/>
    </source>
</evidence>
<name>A0A6A5FVS5_CAERE</name>
<comment type="caution">
    <text evidence="2">The sequence shown here is derived from an EMBL/GenBank/DDBJ whole genome shotgun (WGS) entry which is preliminary data.</text>
</comment>
<dbReference type="CTD" id="78777643"/>
<dbReference type="RefSeq" id="XP_053578807.1">
    <property type="nucleotide sequence ID" value="XM_053735241.1"/>
</dbReference>
<dbReference type="Pfam" id="PF26530">
    <property type="entry name" value="NTF2_3"/>
    <property type="match status" value="1"/>
</dbReference>
<dbReference type="KEGG" id="crq:GCK72_023113"/>
<gene>
    <name evidence="2" type="ORF">GCK72_023113</name>
</gene>
<dbReference type="EMBL" id="WUAV01000006">
    <property type="protein sequence ID" value="KAF1746656.1"/>
    <property type="molecule type" value="Genomic_DNA"/>
</dbReference>
<sequence>MARADDDQPRYFGYTGDGVAKDFEFGAQFIQTMRNIIDSKNPEVIGTLFQPDFVIVGCNGTYSKEKLIQYLVLIHLASHHSYNHCQTCFQQNGTKTAICSYHKLQKDSC</sequence>
<protein>
    <recommendedName>
        <fullName evidence="1">NTF2-like domain-containing protein</fullName>
    </recommendedName>
</protein>
<proteinExistence type="predicted"/>
<dbReference type="GeneID" id="78777643"/>
<dbReference type="Proteomes" id="UP000483820">
    <property type="component" value="Chromosome X"/>
</dbReference>
<feature type="domain" description="NTF2-like" evidence="1">
    <location>
        <begin position="27"/>
        <end position="83"/>
    </location>
</feature>
<dbReference type="AlphaFoldDB" id="A0A6A5FVS5"/>
<accession>A0A6A5FVS5</accession>
<reference evidence="2 3" key="1">
    <citation type="submission" date="2019-12" db="EMBL/GenBank/DDBJ databases">
        <title>Chromosome-level assembly of the Caenorhabditis remanei genome.</title>
        <authorList>
            <person name="Teterina A.A."/>
            <person name="Willis J.H."/>
            <person name="Phillips P.C."/>
        </authorList>
    </citation>
    <scope>NUCLEOTIDE SEQUENCE [LARGE SCALE GENOMIC DNA]</scope>
    <source>
        <strain evidence="2 3">PX506</strain>
        <tissue evidence="2">Whole organism</tissue>
    </source>
</reference>
<evidence type="ECO:0000313" key="2">
    <source>
        <dbReference type="EMBL" id="KAF1746656.1"/>
    </source>
</evidence>
<evidence type="ECO:0000259" key="1">
    <source>
        <dbReference type="Pfam" id="PF26530"/>
    </source>
</evidence>